<dbReference type="Proteomes" id="UP000250235">
    <property type="component" value="Unassembled WGS sequence"/>
</dbReference>
<dbReference type="PANTHER" id="PTHR47592">
    <property type="entry name" value="PBF68 PROTEIN"/>
    <property type="match status" value="1"/>
</dbReference>
<reference evidence="1 2" key="1">
    <citation type="journal article" date="2015" name="Proc. Natl. Acad. Sci. U.S.A.">
        <title>The resurrection genome of Boea hygrometrica: A blueprint for survival of dehydration.</title>
        <authorList>
            <person name="Xiao L."/>
            <person name="Yang G."/>
            <person name="Zhang L."/>
            <person name="Yang X."/>
            <person name="Zhao S."/>
            <person name="Ji Z."/>
            <person name="Zhou Q."/>
            <person name="Hu M."/>
            <person name="Wang Y."/>
            <person name="Chen M."/>
            <person name="Xu Y."/>
            <person name="Jin H."/>
            <person name="Xiao X."/>
            <person name="Hu G."/>
            <person name="Bao F."/>
            <person name="Hu Y."/>
            <person name="Wan P."/>
            <person name="Li L."/>
            <person name="Deng X."/>
            <person name="Kuang T."/>
            <person name="Xiang C."/>
            <person name="Zhu J.K."/>
            <person name="Oliver M.J."/>
            <person name="He Y."/>
        </authorList>
    </citation>
    <scope>NUCLEOTIDE SEQUENCE [LARGE SCALE GENOMIC DNA]</scope>
    <source>
        <strain evidence="2">cv. XS01</strain>
    </source>
</reference>
<keyword evidence="2" id="KW-1185">Reference proteome</keyword>
<name>A0A2Z7DHJ9_9LAMI</name>
<evidence type="ECO:0000313" key="1">
    <source>
        <dbReference type="EMBL" id="KZV56888.1"/>
    </source>
</evidence>
<protein>
    <recommendedName>
        <fullName evidence="3">UBN2_2 domain-containing protein</fullName>
    </recommendedName>
</protein>
<gene>
    <name evidence="1" type="ORF">F511_15807</name>
</gene>
<dbReference type="EMBL" id="KQ987754">
    <property type="protein sequence ID" value="KZV56888.1"/>
    <property type="molecule type" value="Genomic_DNA"/>
</dbReference>
<feature type="non-terminal residue" evidence="1">
    <location>
        <position position="1"/>
    </location>
</feature>
<proteinExistence type="predicted"/>
<accession>A0A2Z7DHJ9</accession>
<dbReference type="OrthoDB" id="1651011at2759"/>
<dbReference type="PANTHER" id="PTHR47592:SF27">
    <property type="entry name" value="OS08G0421700 PROTEIN"/>
    <property type="match status" value="1"/>
</dbReference>
<organism evidence="1 2">
    <name type="scientific">Dorcoceras hygrometricum</name>
    <dbReference type="NCBI Taxonomy" id="472368"/>
    <lineage>
        <taxon>Eukaryota</taxon>
        <taxon>Viridiplantae</taxon>
        <taxon>Streptophyta</taxon>
        <taxon>Embryophyta</taxon>
        <taxon>Tracheophyta</taxon>
        <taxon>Spermatophyta</taxon>
        <taxon>Magnoliopsida</taxon>
        <taxon>eudicotyledons</taxon>
        <taxon>Gunneridae</taxon>
        <taxon>Pentapetalae</taxon>
        <taxon>asterids</taxon>
        <taxon>lamiids</taxon>
        <taxon>Lamiales</taxon>
        <taxon>Gesneriaceae</taxon>
        <taxon>Didymocarpoideae</taxon>
        <taxon>Trichosporeae</taxon>
        <taxon>Loxocarpinae</taxon>
        <taxon>Dorcoceras</taxon>
    </lineage>
</organism>
<evidence type="ECO:0000313" key="2">
    <source>
        <dbReference type="Proteomes" id="UP000250235"/>
    </source>
</evidence>
<sequence length="158" mass="18375">FLCRNYVLNGLADALYNVFCEKKTAKELWESLDRKYKTEDAGAKKFLVGRFLDFKMLDSKPVISQVQELQLILHDVHAEGMTLSESFQVAAIIEKLPPAWKEFKNYLKHKRKEMNVDELVVRLRIEEDNRNSMLDSKTSYKSSSGTSAYYCTMFMLRG</sequence>
<evidence type="ECO:0008006" key="3">
    <source>
        <dbReference type="Google" id="ProtNLM"/>
    </source>
</evidence>
<dbReference type="Pfam" id="PF14223">
    <property type="entry name" value="Retrotran_gag_2"/>
    <property type="match status" value="1"/>
</dbReference>
<dbReference type="AlphaFoldDB" id="A0A2Z7DHJ9"/>